<organism evidence="3 4">
    <name type="scientific">Aerophobetes bacterium</name>
    <dbReference type="NCBI Taxonomy" id="2030807"/>
    <lineage>
        <taxon>Bacteria</taxon>
        <taxon>Candidatus Aerophobota</taxon>
    </lineage>
</organism>
<keyword evidence="1" id="KW-0812">Transmembrane</keyword>
<sequence>MGRRWFSLSSIKKLIKRLMQINDSPQKIARGFAIGVFWGVLPTFGFAIIFSLPTAILLRANKFASILGTFVSNPLTTPFFYAFSYKIGRLLLGYAPSAFTWELIDIEKLLKVSKSLLIGSIIFATSLSLISYAVILKVIDRYRRRAHLKAALSTGNPHHINDSEKSGQC</sequence>
<evidence type="ECO:0000259" key="2">
    <source>
        <dbReference type="Pfam" id="PF09835"/>
    </source>
</evidence>
<dbReference type="PANTHER" id="PTHR40547:SF1">
    <property type="entry name" value="SLL0298 PROTEIN"/>
    <property type="match status" value="1"/>
</dbReference>
<feature type="transmembrane region" description="Helical" evidence="1">
    <location>
        <begin position="116"/>
        <end position="139"/>
    </location>
</feature>
<feature type="domain" description="DUF2062" evidence="2">
    <location>
        <begin position="10"/>
        <end position="146"/>
    </location>
</feature>
<name>A0A497E407_UNCAE</name>
<accession>A0A497E407</accession>
<feature type="transmembrane region" description="Helical" evidence="1">
    <location>
        <begin position="28"/>
        <end position="51"/>
    </location>
</feature>
<gene>
    <name evidence="3" type="ORF">DRJ00_04490</name>
</gene>
<evidence type="ECO:0000313" key="4">
    <source>
        <dbReference type="Proteomes" id="UP000279422"/>
    </source>
</evidence>
<dbReference type="Pfam" id="PF09835">
    <property type="entry name" value="DUF2062"/>
    <property type="match status" value="1"/>
</dbReference>
<dbReference type="EMBL" id="QMPZ01000051">
    <property type="protein sequence ID" value="RLE09321.1"/>
    <property type="molecule type" value="Genomic_DNA"/>
</dbReference>
<proteinExistence type="predicted"/>
<evidence type="ECO:0000313" key="3">
    <source>
        <dbReference type="EMBL" id="RLE09321.1"/>
    </source>
</evidence>
<dbReference type="Proteomes" id="UP000279422">
    <property type="component" value="Unassembled WGS sequence"/>
</dbReference>
<dbReference type="InterPro" id="IPR018639">
    <property type="entry name" value="DUF2062"/>
</dbReference>
<dbReference type="PANTHER" id="PTHR40547">
    <property type="entry name" value="SLL0298 PROTEIN"/>
    <property type="match status" value="1"/>
</dbReference>
<reference evidence="3 4" key="1">
    <citation type="submission" date="2018-06" db="EMBL/GenBank/DDBJ databases">
        <title>Extensive metabolic versatility and redundancy in microbially diverse, dynamic hydrothermal sediments.</title>
        <authorList>
            <person name="Dombrowski N."/>
            <person name="Teske A."/>
            <person name="Baker B.J."/>
        </authorList>
    </citation>
    <scope>NUCLEOTIDE SEQUENCE [LARGE SCALE GENOMIC DNA]</scope>
    <source>
        <strain evidence="3">B47_G16</strain>
    </source>
</reference>
<feature type="transmembrane region" description="Helical" evidence="1">
    <location>
        <begin position="63"/>
        <end position="83"/>
    </location>
</feature>
<keyword evidence="1" id="KW-1133">Transmembrane helix</keyword>
<dbReference type="AlphaFoldDB" id="A0A497E407"/>
<keyword evidence="1" id="KW-0472">Membrane</keyword>
<evidence type="ECO:0000256" key="1">
    <source>
        <dbReference type="SAM" id="Phobius"/>
    </source>
</evidence>
<protein>
    <submittedName>
        <fullName evidence="3">DUF2062 domain-containing protein</fullName>
    </submittedName>
</protein>
<comment type="caution">
    <text evidence="3">The sequence shown here is derived from an EMBL/GenBank/DDBJ whole genome shotgun (WGS) entry which is preliminary data.</text>
</comment>